<name>A0A1F5XHN2_9BACT</name>
<organism evidence="1 2">
    <name type="scientific">Candidatus Giovannonibacteria bacterium RIFCSPLOWO2_01_FULL_46_32</name>
    <dbReference type="NCBI Taxonomy" id="1798353"/>
    <lineage>
        <taxon>Bacteria</taxon>
        <taxon>Candidatus Giovannoniibacteriota</taxon>
    </lineage>
</organism>
<protein>
    <submittedName>
        <fullName evidence="1">Uncharacterized protein</fullName>
    </submittedName>
</protein>
<evidence type="ECO:0000313" key="1">
    <source>
        <dbReference type="EMBL" id="OGF86991.1"/>
    </source>
</evidence>
<accession>A0A1F5XHN2</accession>
<dbReference type="Proteomes" id="UP000177346">
    <property type="component" value="Unassembled WGS sequence"/>
</dbReference>
<dbReference type="EMBL" id="MFIF01000009">
    <property type="protein sequence ID" value="OGF86991.1"/>
    <property type="molecule type" value="Genomic_DNA"/>
</dbReference>
<evidence type="ECO:0000313" key="2">
    <source>
        <dbReference type="Proteomes" id="UP000177346"/>
    </source>
</evidence>
<dbReference type="AlphaFoldDB" id="A0A1F5XHN2"/>
<comment type="caution">
    <text evidence="1">The sequence shown here is derived from an EMBL/GenBank/DDBJ whole genome shotgun (WGS) entry which is preliminary data.</text>
</comment>
<proteinExistence type="predicted"/>
<sequence>MSGHAQRNLDGSLRKIRSDTKIGTLEKRYDVEFPDVRKDMEWGTFKEKFGVSSVKKAVEKFAE</sequence>
<reference evidence="1 2" key="1">
    <citation type="journal article" date="2016" name="Nat. Commun.">
        <title>Thousands of microbial genomes shed light on interconnected biogeochemical processes in an aquifer system.</title>
        <authorList>
            <person name="Anantharaman K."/>
            <person name="Brown C.T."/>
            <person name="Hug L.A."/>
            <person name="Sharon I."/>
            <person name="Castelle C.J."/>
            <person name="Probst A.J."/>
            <person name="Thomas B.C."/>
            <person name="Singh A."/>
            <person name="Wilkins M.J."/>
            <person name="Karaoz U."/>
            <person name="Brodie E.L."/>
            <person name="Williams K.H."/>
            <person name="Hubbard S.S."/>
            <person name="Banfield J.F."/>
        </authorList>
    </citation>
    <scope>NUCLEOTIDE SEQUENCE [LARGE SCALE GENOMIC DNA]</scope>
</reference>
<gene>
    <name evidence="1" type="ORF">A3B19_00975</name>
</gene>